<accession>A0AAV4AMV8</accession>
<organism evidence="1 2">
    <name type="scientific">Plakobranchus ocellatus</name>
    <dbReference type="NCBI Taxonomy" id="259542"/>
    <lineage>
        <taxon>Eukaryota</taxon>
        <taxon>Metazoa</taxon>
        <taxon>Spiralia</taxon>
        <taxon>Lophotrochozoa</taxon>
        <taxon>Mollusca</taxon>
        <taxon>Gastropoda</taxon>
        <taxon>Heterobranchia</taxon>
        <taxon>Euthyneura</taxon>
        <taxon>Panpulmonata</taxon>
        <taxon>Sacoglossa</taxon>
        <taxon>Placobranchoidea</taxon>
        <taxon>Plakobranchidae</taxon>
        <taxon>Plakobranchus</taxon>
    </lineage>
</organism>
<dbReference type="EMBL" id="BLXT01003952">
    <property type="protein sequence ID" value="GFO08297.1"/>
    <property type="molecule type" value="Genomic_DNA"/>
</dbReference>
<dbReference type="Proteomes" id="UP000735302">
    <property type="component" value="Unassembled WGS sequence"/>
</dbReference>
<comment type="caution">
    <text evidence="1">The sequence shown here is derived from an EMBL/GenBank/DDBJ whole genome shotgun (WGS) entry which is preliminary data.</text>
</comment>
<dbReference type="AlphaFoldDB" id="A0AAV4AMV8"/>
<sequence>MPLRWRDGLPWVKEAQRGHGDKWEMGDQRGEYARRRRTLRILCCMARSLFADLKVYVNLWRSYGWRRVSELVLEDPCRLQSEVSNHCVTNHVPLRHGITYIDTCTHTHTFIK</sequence>
<protein>
    <submittedName>
        <fullName evidence="1">Uncharacterized protein</fullName>
    </submittedName>
</protein>
<keyword evidence="2" id="KW-1185">Reference proteome</keyword>
<gene>
    <name evidence="1" type="ORF">PoB_003480200</name>
</gene>
<evidence type="ECO:0000313" key="2">
    <source>
        <dbReference type="Proteomes" id="UP000735302"/>
    </source>
</evidence>
<name>A0AAV4AMV8_9GAST</name>
<proteinExistence type="predicted"/>
<reference evidence="1 2" key="1">
    <citation type="journal article" date="2021" name="Elife">
        <title>Chloroplast acquisition without the gene transfer in kleptoplastic sea slugs, Plakobranchus ocellatus.</title>
        <authorList>
            <person name="Maeda T."/>
            <person name="Takahashi S."/>
            <person name="Yoshida T."/>
            <person name="Shimamura S."/>
            <person name="Takaki Y."/>
            <person name="Nagai Y."/>
            <person name="Toyoda A."/>
            <person name="Suzuki Y."/>
            <person name="Arimoto A."/>
            <person name="Ishii H."/>
            <person name="Satoh N."/>
            <person name="Nishiyama T."/>
            <person name="Hasebe M."/>
            <person name="Maruyama T."/>
            <person name="Minagawa J."/>
            <person name="Obokata J."/>
            <person name="Shigenobu S."/>
        </authorList>
    </citation>
    <scope>NUCLEOTIDE SEQUENCE [LARGE SCALE GENOMIC DNA]</scope>
</reference>
<evidence type="ECO:0000313" key="1">
    <source>
        <dbReference type="EMBL" id="GFO08297.1"/>
    </source>
</evidence>